<dbReference type="AlphaFoldDB" id="A0A7J8QZX5"/>
<evidence type="ECO:0000313" key="1">
    <source>
        <dbReference type="EMBL" id="MBA0607071.1"/>
    </source>
</evidence>
<sequence length="79" mass="8973">MPTTPPSSTCVDLPLGSTSLTLYYKRTINLETSHLLPYARRPPRSVLKSTLYTPPPFIIIMLLIHRNHQTLLEFSPNPI</sequence>
<name>A0A7J8QZX5_GOSDV</name>
<evidence type="ECO:0000313" key="2">
    <source>
        <dbReference type="Proteomes" id="UP000593561"/>
    </source>
</evidence>
<dbReference type="Proteomes" id="UP000593561">
    <property type="component" value="Unassembled WGS sequence"/>
</dbReference>
<organism evidence="1 2">
    <name type="scientific">Gossypium davidsonii</name>
    <name type="common">Davidson's cotton</name>
    <name type="synonym">Gossypium klotzschianum subsp. davidsonii</name>
    <dbReference type="NCBI Taxonomy" id="34287"/>
    <lineage>
        <taxon>Eukaryota</taxon>
        <taxon>Viridiplantae</taxon>
        <taxon>Streptophyta</taxon>
        <taxon>Embryophyta</taxon>
        <taxon>Tracheophyta</taxon>
        <taxon>Spermatophyta</taxon>
        <taxon>Magnoliopsida</taxon>
        <taxon>eudicotyledons</taxon>
        <taxon>Gunneridae</taxon>
        <taxon>Pentapetalae</taxon>
        <taxon>rosids</taxon>
        <taxon>malvids</taxon>
        <taxon>Malvales</taxon>
        <taxon>Malvaceae</taxon>
        <taxon>Malvoideae</taxon>
        <taxon>Gossypium</taxon>
    </lineage>
</organism>
<keyword evidence="2" id="KW-1185">Reference proteome</keyword>
<protein>
    <submittedName>
        <fullName evidence="1">Uncharacterized protein</fullName>
    </submittedName>
</protein>
<reference evidence="1 2" key="1">
    <citation type="journal article" date="2019" name="Genome Biol. Evol.">
        <title>Insights into the evolution of the New World diploid cottons (Gossypium, subgenus Houzingenia) based on genome sequencing.</title>
        <authorList>
            <person name="Grover C.E."/>
            <person name="Arick M.A. 2nd"/>
            <person name="Thrash A."/>
            <person name="Conover J.L."/>
            <person name="Sanders W.S."/>
            <person name="Peterson D.G."/>
            <person name="Frelichowski J.E."/>
            <person name="Scheffler J.A."/>
            <person name="Scheffler B.E."/>
            <person name="Wendel J.F."/>
        </authorList>
    </citation>
    <scope>NUCLEOTIDE SEQUENCE [LARGE SCALE GENOMIC DNA]</scope>
    <source>
        <strain evidence="1">27</strain>
        <tissue evidence="1">Leaf</tissue>
    </source>
</reference>
<dbReference type="EMBL" id="JABFAC010000002">
    <property type="protein sequence ID" value="MBA0607071.1"/>
    <property type="molecule type" value="Genomic_DNA"/>
</dbReference>
<gene>
    <name evidence="1" type="ORF">Godav_019433</name>
</gene>
<proteinExistence type="predicted"/>
<comment type="caution">
    <text evidence="1">The sequence shown here is derived from an EMBL/GenBank/DDBJ whole genome shotgun (WGS) entry which is preliminary data.</text>
</comment>
<accession>A0A7J8QZX5</accession>